<dbReference type="AlphaFoldDB" id="A0A934NGA1"/>
<sequence>MIGAGAGRCHLGAAGGSALPFGSLGDLVNRVMVRRDLERIFDYRREAIRRLLR</sequence>
<accession>A0A934NGA1</accession>
<organism evidence="1 2">
    <name type="scientific">Candidatus Amunia macphersoniae</name>
    <dbReference type="NCBI Taxonomy" id="3127014"/>
    <lineage>
        <taxon>Bacteria</taxon>
        <taxon>Bacillati</taxon>
        <taxon>Candidatus Dormiibacterota</taxon>
        <taxon>Candidatus Dormibacteria</taxon>
        <taxon>Candidatus Aeolococcales</taxon>
        <taxon>Candidatus Aeolococcaceae</taxon>
        <taxon>Candidatus Amunia</taxon>
    </lineage>
</organism>
<dbReference type="EMBL" id="JAEKNN010000029">
    <property type="protein sequence ID" value="MBJ7609066.1"/>
    <property type="molecule type" value="Genomic_DNA"/>
</dbReference>
<reference evidence="1 2" key="1">
    <citation type="submission" date="2020-10" db="EMBL/GenBank/DDBJ databases">
        <title>Ca. Dormibacterota MAGs.</title>
        <authorList>
            <person name="Montgomery K."/>
        </authorList>
    </citation>
    <scope>NUCLEOTIDE SEQUENCE [LARGE SCALE GENOMIC DNA]</scope>
    <source>
        <strain evidence="1">Mitchell_Peninsula_5</strain>
    </source>
</reference>
<gene>
    <name evidence="1" type="ORF">JF887_06500</name>
</gene>
<evidence type="ECO:0000313" key="2">
    <source>
        <dbReference type="Proteomes" id="UP000614410"/>
    </source>
</evidence>
<protein>
    <submittedName>
        <fullName evidence="1">Uncharacterized protein</fullName>
    </submittedName>
</protein>
<proteinExistence type="predicted"/>
<comment type="caution">
    <text evidence="1">The sequence shown here is derived from an EMBL/GenBank/DDBJ whole genome shotgun (WGS) entry which is preliminary data.</text>
</comment>
<dbReference type="Proteomes" id="UP000614410">
    <property type="component" value="Unassembled WGS sequence"/>
</dbReference>
<evidence type="ECO:0000313" key="1">
    <source>
        <dbReference type="EMBL" id="MBJ7609066.1"/>
    </source>
</evidence>
<name>A0A934NGA1_9BACT</name>